<dbReference type="InterPro" id="IPR005225">
    <property type="entry name" value="Small_GTP-bd"/>
</dbReference>
<dbReference type="GO" id="GO:0003746">
    <property type="term" value="F:translation elongation factor activity"/>
    <property type="evidence" value="ECO:0007669"/>
    <property type="project" value="UniProtKB-KW"/>
</dbReference>
<evidence type="ECO:0000256" key="6">
    <source>
        <dbReference type="ARBA" id="ARBA00023134"/>
    </source>
</evidence>
<dbReference type="GO" id="GO:0005829">
    <property type="term" value="C:cytosol"/>
    <property type="evidence" value="ECO:0007669"/>
    <property type="project" value="TreeGrafter"/>
</dbReference>
<dbReference type="InterPro" id="IPR036390">
    <property type="entry name" value="WH_DNA-bd_sf"/>
</dbReference>
<comment type="subcellular location">
    <subcellularLocation>
        <location evidence="1">Cytoplasm</location>
    </subcellularLocation>
</comment>
<dbReference type="InterPro" id="IPR036388">
    <property type="entry name" value="WH-like_DNA-bd_sf"/>
</dbReference>
<organism evidence="10 11">
    <name type="scientific">Desulfosporosinus orientis (strain ATCC 19365 / DSM 765 / NCIMB 8382 / VKM B-1628 / Singapore I)</name>
    <name type="common">Desulfotomaculum orientis</name>
    <dbReference type="NCBI Taxonomy" id="768706"/>
    <lineage>
        <taxon>Bacteria</taxon>
        <taxon>Bacillati</taxon>
        <taxon>Bacillota</taxon>
        <taxon>Clostridia</taxon>
        <taxon>Eubacteriales</taxon>
        <taxon>Desulfitobacteriaceae</taxon>
        <taxon>Desulfosporosinus</taxon>
    </lineage>
</organism>
<dbReference type="Pfam" id="PF09106">
    <property type="entry name" value="WHD_2nd_SelB"/>
    <property type="match status" value="1"/>
</dbReference>
<dbReference type="GO" id="GO:0001514">
    <property type="term" value="P:selenocysteine incorporation"/>
    <property type="evidence" value="ECO:0007669"/>
    <property type="project" value="InterPro"/>
</dbReference>
<dbReference type="Pfam" id="PF00009">
    <property type="entry name" value="GTP_EFTU"/>
    <property type="match status" value="1"/>
</dbReference>
<dbReference type="Pfam" id="PF09107">
    <property type="entry name" value="WHD_3rd_SelB"/>
    <property type="match status" value="1"/>
</dbReference>
<evidence type="ECO:0000256" key="2">
    <source>
        <dbReference type="ARBA" id="ARBA00015953"/>
    </source>
</evidence>
<dbReference type="PROSITE" id="PS51722">
    <property type="entry name" value="G_TR_2"/>
    <property type="match status" value="1"/>
</dbReference>
<dbReference type="Gene3D" id="1.10.10.10">
    <property type="entry name" value="Winged helix-like DNA-binding domain superfamily/Winged helix DNA-binding domain"/>
    <property type="match status" value="1"/>
</dbReference>
<evidence type="ECO:0000313" key="11">
    <source>
        <dbReference type="Proteomes" id="UP000006346"/>
    </source>
</evidence>
<evidence type="ECO:0000256" key="1">
    <source>
        <dbReference type="ARBA" id="ARBA00004496"/>
    </source>
</evidence>
<dbReference type="PANTHER" id="PTHR43721">
    <property type="entry name" value="ELONGATION FACTOR TU-RELATED"/>
    <property type="match status" value="1"/>
</dbReference>
<dbReference type="KEGG" id="dor:Desor_2133"/>
<gene>
    <name evidence="10" type="ordered locus">Desor_2133</name>
</gene>
<dbReference type="InterPro" id="IPR000795">
    <property type="entry name" value="T_Tr_GTP-bd_dom"/>
</dbReference>
<dbReference type="HOGENOM" id="CLU_023030_3_0_9"/>
<dbReference type="Gene3D" id="2.40.30.10">
    <property type="entry name" value="Translation factors"/>
    <property type="match status" value="1"/>
</dbReference>
<dbReference type="CDD" id="cd04171">
    <property type="entry name" value="SelB"/>
    <property type="match status" value="1"/>
</dbReference>
<accession>G7W676</accession>
<evidence type="ECO:0000313" key="10">
    <source>
        <dbReference type="EMBL" id="AET67738.1"/>
    </source>
</evidence>
<dbReference type="Gene3D" id="1.10.10.2770">
    <property type="match status" value="1"/>
</dbReference>
<dbReference type="GO" id="GO:0005525">
    <property type="term" value="F:GTP binding"/>
    <property type="evidence" value="ECO:0007669"/>
    <property type="project" value="UniProtKB-KW"/>
</dbReference>
<dbReference type="PRINTS" id="PR00315">
    <property type="entry name" value="ELONGATNFCT"/>
</dbReference>
<reference evidence="11" key="1">
    <citation type="submission" date="2011-11" db="EMBL/GenBank/DDBJ databases">
        <title>Complete sequence of Desulfosporosinus orientis DSM 765.</title>
        <authorList>
            <person name="Lucas S."/>
            <person name="Han J."/>
            <person name="Lapidus A."/>
            <person name="Cheng J.-F."/>
            <person name="Goodwin L."/>
            <person name="Pitluck S."/>
            <person name="Peters L."/>
            <person name="Ovchinnikova G."/>
            <person name="Teshima H."/>
            <person name="Detter J.C."/>
            <person name="Han C."/>
            <person name="Tapia R."/>
            <person name="Land M."/>
            <person name="Hauser L."/>
            <person name="Kyrpides N."/>
            <person name="Ivanova N."/>
            <person name="Pagani I."/>
            <person name="Pester M."/>
            <person name="Spring S."/>
            <person name="Ollivier B."/>
            <person name="Rattei T."/>
            <person name="Klenk H.-P."/>
            <person name="Wagner M."/>
            <person name="Loy A."/>
            <person name="Woyke T."/>
        </authorList>
    </citation>
    <scope>NUCLEOTIDE SEQUENCE [LARGE SCALE GENOMIC DNA]</scope>
    <source>
        <strain evidence="11">ATCC 19365 / DSM 765 / NCIMB 8382 / VKM B-1628</strain>
    </source>
</reference>
<proteinExistence type="predicted"/>
<comment type="function">
    <text evidence="7">Translation factor necessary for the incorporation of selenocysteine into proteins. It probably replaces EF-Tu for the insertion of selenocysteine directed by the UGA codon. SelB binds GTP and GDP.</text>
</comment>
<evidence type="ECO:0000256" key="8">
    <source>
        <dbReference type="ARBA" id="ARBA00031615"/>
    </source>
</evidence>
<dbReference type="SUPFAM" id="SSF50465">
    <property type="entry name" value="EF-Tu/eEF-1alpha/eIF2-gamma C-terminal domain"/>
    <property type="match status" value="1"/>
</dbReference>
<evidence type="ECO:0000256" key="3">
    <source>
        <dbReference type="ARBA" id="ARBA00022490"/>
    </source>
</evidence>
<dbReference type="CDD" id="cd03696">
    <property type="entry name" value="SelB_II"/>
    <property type="match status" value="1"/>
</dbReference>
<dbReference type="InterPro" id="IPR009001">
    <property type="entry name" value="Transl_elong_EF1A/Init_IF2_C"/>
</dbReference>
<dbReference type="Pfam" id="PF25461">
    <property type="entry name" value="Beta-barrel_SelB"/>
    <property type="match status" value="1"/>
</dbReference>
<dbReference type="PATRIC" id="fig|768706.3.peg.2146"/>
<dbReference type="CDD" id="cd15491">
    <property type="entry name" value="selB_III"/>
    <property type="match status" value="1"/>
</dbReference>
<dbReference type="NCBIfam" id="TIGR00231">
    <property type="entry name" value="small_GTP"/>
    <property type="match status" value="1"/>
</dbReference>
<evidence type="ECO:0000256" key="4">
    <source>
        <dbReference type="ARBA" id="ARBA00022741"/>
    </source>
</evidence>
<dbReference type="Pfam" id="PF03144">
    <property type="entry name" value="GTP_EFTU_D2"/>
    <property type="match status" value="1"/>
</dbReference>
<evidence type="ECO:0000259" key="9">
    <source>
        <dbReference type="PROSITE" id="PS51722"/>
    </source>
</evidence>
<dbReference type="InterPro" id="IPR027417">
    <property type="entry name" value="P-loop_NTPase"/>
</dbReference>
<evidence type="ECO:0000256" key="5">
    <source>
        <dbReference type="ARBA" id="ARBA00022917"/>
    </source>
</evidence>
<name>G7W676_DESOD</name>
<dbReference type="SUPFAM" id="SSF50447">
    <property type="entry name" value="Translation proteins"/>
    <property type="match status" value="1"/>
</dbReference>
<feature type="domain" description="Tr-type G" evidence="9">
    <location>
        <begin position="20"/>
        <end position="192"/>
    </location>
</feature>
<keyword evidence="5" id="KW-0648">Protein biosynthesis</keyword>
<dbReference type="InterPro" id="IPR015191">
    <property type="entry name" value="SelB_WHD4"/>
</dbReference>
<dbReference type="InterPro" id="IPR009000">
    <property type="entry name" value="Transl_B-barrel_sf"/>
</dbReference>
<dbReference type="Proteomes" id="UP000006346">
    <property type="component" value="Chromosome"/>
</dbReference>
<dbReference type="eggNOG" id="COG3276">
    <property type="taxonomic scope" value="Bacteria"/>
</dbReference>
<dbReference type="EMBL" id="CP003108">
    <property type="protein sequence ID" value="AET67738.1"/>
    <property type="molecule type" value="Genomic_DNA"/>
</dbReference>
<keyword evidence="10" id="KW-0251">Elongation factor</keyword>
<dbReference type="AlphaFoldDB" id="G7W676"/>
<dbReference type="PROSITE" id="PS00301">
    <property type="entry name" value="G_TR_1"/>
    <property type="match status" value="1"/>
</dbReference>
<dbReference type="NCBIfam" id="TIGR00475">
    <property type="entry name" value="selB"/>
    <property type="match status" value="1"/>
</dbReference>
<dbReference type="PANTHER" id="PTHR43721:SF22">
    <property type="entry name" value="ELONGATION FACTOR TU, MITOCHONDRIAL"/>
    <property type="match status" value="1"/>
</dbReference>
<dbReference type="STRING" id="768706.Desor_2133"/>
<dbReference type="InterPro" id="IPR004161">
    <property type="entry name" value="EFTu-like_2"/>
</dbReference>
<dbReference type="InterPro" id="IPR031157">
    <property type="entry name" value="G_TR_CS"/>
</dbReference>
<dbReference type="GO" id="GO:0003723">
    <property type="term" value="F:RNA binding"/>
    <property type="evidence" value="ECO:0007669"/>
    <property type="project" value="InterPro"/>
</dbReference>
<keyword evidence="3" id="KW-0963">Cytoplasm</keyword>
<keyword evidence="11" id="KW-1185">Reference proteome</keyword>
<dbReference type="Gene3D" id="3.40.50.300">
    <property type="entry name" value="P-loop containing nucleotide triphosphate hydrolases"/>
    <property type="match status" value="1"/>
</dbReference>
<dbReference type="InterPro" id="IPR050055">
    <property type="entry name" value="EF-Tu_GTPase"/>
</dbReference>
<dbReference type="InterPro" id="IPR057335">
    <property type="entry name" value="Beta-barrel_SelB"/>
</dbReference>
<dbReference type="SUPFAM" id="SSF52540">
    <property type="entry name" value="P-loop containing nucleoside triphosphate hydrolases"/>
    <property type="match status" value="1"/>
</dbReference>
<evidence type="ECO:0000256" key="7">
    <source>
        <dbReference type="ARBA" id="ARBA00025526"/>
    </source>
</evidence>
<protein>
    <recommendedName>
        <fullName evidence="2">Selenocysteine-specific elongation factor</fullName>
    </recommendedName>
    <alternativeName>
        <fullName evidence="8">SelB translation factor</fullName>
    </alternativeName>
</protein>
<keyword evidence="4" id="KW-0547">Nucleotide-binding</keyword>
<dbReference type="InterPro" id="IPR015190">
    <property type="entry name" value="Elong_fac_SelB-wing-hlx_typ-2"/>
</dbReference>
<dbReference type="InterPro" id="IPR004535">
    <property type="entry name" value="Transl_elong_SelB"/>
</dbReference>
<sequence>MLGPPIFGVTITSLCGVEDMESIVIGTAGHIDHGKTILVKALTGRDTDTLEEEKRRGITINLGFAYFTLPCGKVAGIVDVPGHERFIKNMLAGASGIDIAMVVIAANEGVMPQTKEHIDILSYLDIERSIVVLTKIDMVDEELKELVLEDTKEYLKDTFLRDAPLVEVDSLSGKGIDVLVGHLDGMAVQTDRRSVEKDARMSVDRVFSVNGFGTVATGTLSGGKLQVGDEVAIYPQGFPAKVRNLQIHEQNVCEARAGQRTAINLAGIATTQVSRGCVIAKKDSVFATKVMDVRFSLSSDAHFTVKKMDRLKLYIGARELIVKIIPFGVRQVSAGQEAYGQILFEQEAVVRKGDPFVLRTISPVETIGGGKVVDPTALRYPKVTQEILDNVRLKDAGSAPDMLETFVRVHPLLTKNMLTRLVCLASFEETLQELLAAGRLIRLQDLFIHPESVGVFRKEVMGLLQNYHQTYTLRRGMSKAELQSRQTFAGGDKEFSLLLSLLESRNVVKVADNLVAIADFSPRLSSRQQEIRAELEGQVRQCGYTLPSLPELVGNYEKKLQVMEFLLKDTLMALDGQFVIDRQLYQASREIAKELAATHGVIKLSDFRDRLQTSRKYALLLLERFDKEKLTKRAGEDRILL</sequence>
<dbReference type="SUPFAM" id="SSF46785">
    <property type="entry name" value="Winged helix' DNA-binding domain"/>
    <property type="match status" value="2"/>
</dbReference>
<reference evidence="10 11" key="2">
    <citation type="journal article" date="2012" name="J. Bacteriol.">
        <title>Complete genome sequences of Desulfosporosinus orientis DSM765T, Desulfosporosinus youngiae DSM17734T, Desulfosporosinus meridiei DSM13257T, and Desulfosporosinus acidiphilus DSM22704T.</title>
        <authorList>
            <person name="Pester M."/>
            <person name="Brambilla E."/>
            <person name="Alazard D."/>
            <person name="Rattei T."/>
            <person name="Weinmaier T."/>
            <person name="Han J."/>
            <person name="Lucas S."/>
            <person name="Lapidus A."/>
            <person name="Cheng J.F."/>
            <person name="Goodwin L."/>
            <person name="Pitluck S."/>
            <person name="Peters L."/>
            <person name="Ovchinnikova G."/>
            <person name="Teshima H."/>
            <person name="Detter J.C."/>
            <person name="Han C.S."/>
            <person name="Tapia R."/>
            <person name="Land M.L."/>
            <person name="Hauser L."/>
            <person name="Kyrpides N.C."/>
            <person name="Ivanova N.N."/>
            <person name="Pagani I."/>
            <person name="Huntmann M."/>
            <person name="Wei C.L."/>
            <person name="Davenport K.W."/>
            <person name="Daligault H."/>
            <person name="Chain P.S."/>
            <person name="Chen A."/>
            <person name="Mavromatis K."/>
            <person name="Markowitz V."/>
            <person name="Szeto E."/>
            <person name="Mikhailova N."/>
            <person name="Pati A."/>
            <person name="Wagner M."/>
            <person name="Woyke T."/>
            <person name="Ollivier B."/>
            <person name="Klenk H.P."/>
            <person name="Spring S."/>
            <person name="Loy A."/>
        </authorList>
    </citation>
    <scope>NUCLEOTIDE SEQUENCE [LARGE SCALE GENOMIC DNA]</scope>
    <source>
        <strain evidence="11">ATCC 19365 / DSM 765 / NCIMB 8382 / VKM B-1628</strain>
    </source>
</reference>
<dbReference type="GO" id="GO:0003924">
    <property type="term" value="F:GTPase activity"/>
    <property type="evidence" value="ECO:0007669"/>
    <property type="project" value="InterPro"/>
</dbReference>
<keyword evidence="6" id="KW-0342">GTP-binding</keyword>